<evidence type="ECO:0000313" key="4">
    <source>
        <dbReference type="Proteomes" id="UP000727490"/>
    </source>
</evidence>
<dbReference type="Pfam" id="PF00534">
    <property type="entry name" value="Glycos_transf_1"/>
    <property type="match status" value="1"/>
</dbReference>
<dbReference type="Pfam" id="PF13439">
    <property type="entry name" value="Glyco_transf_4"/>
    <property type="match status" value="1"/>
</dbReference>
<dbReference type="InterPro" id="IPR028098">
    <property type="entry name" value="Glyco_trans_4-like_N"/>
</dbReference>
<dbReference type="AlphaFoldDB" id="A0A951MA67"/>
<dbReference type="Proteomes" id="UP000727490">
    <property type="component" value="Unassembled WGS sequence"/>
</dbReference>
<gene>
    <name evidence="3" type="ORF">EGN73_00915</name>
</gene>
<name>A0A951MA67_9BACT</name>
<dbReference type="PANTHER" id="PTHR12526:SF630">
    <property type="entry name" value="GLYCOSYLTRANSFERASE"/>
    <property type="match status" value="1"/>
</dbReference>
<sequence>MKILQIIDTLEMGGAERMAVNIANALSEDGLASFLVVSRKEGPLAKFLLPQVGFFCLGKRKTLDFAAFKKLIKLVKDIEPDVLHAHSTSIYWAVAVRLFFPKLKLVWHDHLGVNEEVISENPRKELKILSKFFHGIITVNSEIRDWWIKTIDFSPKKIRYIKNFPFLNIEGEKVSNRIPIILHVANFRKEKGHLNLLKAVEILISQQFDFRLKLIGQIMDEELYQEIKKLIDSNGWAEKISILGPVEDIGKVLQSGDIGLVCSDREGLPVALLEYGLAGLKVISTDVGICAEVLGHGKFGSVVPANSPDKLALAIQHVSQEINSSEKKAMDFQYHVKEVYGSKQFLTAYFEFFREAGLGLEN</sequence>
<feature type="domain" description="Glycosyl transferase family 1" evidence="1">
    <location>
        <begin position="178"/>
        <end position="321"/>
    </location>
</feature>
<reference evidence="3 4" key="1">
    <citation type="journal article" date="2020" name="Syst. Appl. Microbiol.">
        <title>Arthrospiribacter ruber gen. nov., sp. nov., a novel bacterium isolated from Arthrospira cultures.</title>
        <authorList>
            <person name="Waleron M."/>
            <person name="Misztak A."/>
            <person name="Waleron M.M."/>
            <person name="Furmaniak M."/>
            <person name="Mrozik A."/>
            <person name="Waleron K."/>
        </authorList>
    </citation>
    <scope>NUCLEOTIDE SEQUENCE [LARGE SCALE GENOMIC DNA]</scope>
    <source>
        <strain evidence="3 4">DPMB0001</strain>
    </source>
</reference>
<protein>
    <submittedName>
        <fullName evidence="3">Glycosyltransferase</fullName>
    </submittedName>
</protein>
<evidence type="ECO:0000259" key="2">
    <source>
        <dbReference type="Pfam" id="PF13439"/>
    </source>
</evidence>
<dbReference type="EMBL" id="RPHB01000001">
    <property type="protein sequence ID" value="MBW3466374.1"/>
    <property type="molecule type" value="Genomic_DNA"/>
</dbReference>
<dbReference type="RefSeq" id="WP_219286180.1">
    <property type="nucleotide sequence ID" value="NZ_RPHB01000001.1"/>
</dbReference>
<keyword evidence="4" id="KW-1185">Reference proteome</keyword>
<accession>A0A951MA67</accession>
<dbReference type="InterPro" id="IPR001296">
    <property type="entry name" value="Glyco_trans_1"/>
</dbReference>
<organism evidence="3 4">
    <name type="scientific">Arthrospiribacter ruber</name>
    <dbReference type="NCBI Taxonomy" id="2487934"/>
    <lineage>
        <taxon>Bacteria</taxon>
        <taxon>Pseudomonadati</taxon>
        <taxon>Bacteroidota</taxon>
        <taxon>Cytophagia</taxon>
        <taxon>Cytophagales</taxon>
        <taxon>Cyclobacteriaceae</taxon>
        <taxon>Arthrospiribacter</taxon>
    </lineage>
</organism>
<proteinExistence type="predicted"/>
<dbReference type="GO" id="GO:0016757">
    <property type="term" value="F:glycosyltransferase activity"/>
    <property type="evidence" value="ECO:0007669"/>
    <property type="project" value="InterPro"/>
</dbReference>
<dbReference type="CDD" id="cd03811">
    <property type="entry name" value="GT4_GT28_WabH-like"/>
    <property type="match status" value="1"/>
</dbReference>
<evidence type="ECO:0000313" key="3">
    <source>
        <dbReference type="EMBL" id="MBW3466374.1"/>
    </source>
</evidence>
<comment type="caution">
    <text evidence="3">The sequence shown here is derived from an EMBL/GenBank/DDBJ whole genome shotgun (WGS) entry which is preliminary data.</text>
</comment>
<evidence type="ECO:0000259" key="1">
    <source>
        <dbReference type="Pfam" id="PF00534"/>
    </source>
</evidence>
<feature type="domain" description="Glycosyltransferase subfamily 4-like N-terminal" evidence="2">
    <location>
        <begin position="12"/>
        <end position="163"/>
    </location>
</feature>
<dbReference type="PANTHER" id="PTHR12526">
    <property type="entry name" value="GLYCOSYLTRANSFERASE"/>
    <property type="match status" value="1"/>
</dbReference>